<evidence type="ECO:0000313" key="3">
    <source>
        <dbReference type="Proteomes" id="UP001314263"/>
    </source>
</evidence>
<dbReference type="InterPro" id="IPR025714">
    <property type="entry name" value="Methyltranfer_dom"/>
</dbReference>
<keyword evidence="3" id="KW-1185">Reference proteome</keyword>
<gene>
    <name evidence="2" type="ORF">CVIRNUC_009375</name>
</gene>
<reference evidence="2 3" key="1">
    <citation type="submission" date="2023-10" db="EMBL/GenBank/DDBJ databases">
        <authorList>
            <person name="Maclean D."/>
            <person name="Macfadyen A."/>
        </authorList>
    </citation>
    <scope>NUCLEOTIDE SEQUENCE [LARGE SCALE GENOMIC DNA]</scope>
</reference>
<sequence length="284" mass="32113">MQEMQSLQDDEILHLGTDDYRESLVLLTPDGHASKFIWDYFPPSNACPMKQKLGSESRTGDHGKWVCGVQTLLQRPGCVVYSIGSGGLTAFEHEAARKTRCEVHIFDPTLSLGKQQELGRVKEFSFHNVGLTGEGIKGKAITAELFPKLDMQPLSGMMAALGHEWIDVLKVDVEGLEWPIMDSWLAAWDVLPFTQLQVELHCKQCYKWHPRDGSTTQPRPSHMLHILQQLQQRGLRVFHVEPNLWWGNEKAEYMEFAFIQVDKAGQIVSSKSAARKKSKQSQVA</sequence>
<evidence type="ECO:0000259" key="1">
    <source>
        <dbReference type="Pfam" id="PF13383"/>
    </source>
</evidence>
<accession>A0AAV1IIX7</accession>
<protein>
    <recommendedName>
        <fullName evidence="1">Methyltransferase domain-containing protein</fullName>
    </recommendedName>
</protein>
<evidence type="ECO:0000313" key="2">
    <source>
        <dbReference type="EMBL" id="CAK0786162.1"/>
    </source>
</evidence>
<dbReference type="Pfam" id="PF13383">
    <property type="entry name" value="Methyltransf_22"/>
    <property type="match status" value="1"/>
</dbReference>
<dbReference type="InterPro" id="IPR026913">
    <property type="entry name" value="METTL24"/>
</dbReference>
<dbReference type="AlphaFoldDB" id="A0AAV1IIX7"/>
<proteinExistence type="predicted"/>
<dbReference type="Proteomes" id="UP001314263">
    <property type="component" value="Unassembled WGS sequence"/>
</dbReference>
<dbReference type="EMBL" id="CAUYUE010000014">
    <property type="protein sequence ID" value="CAK0786162.1"/>
    <property type="molecule type" value="Genomic_DNA"/>
</dbReference>
<dbReference type="PANTHER" id="PTHR32026">
    <property type="entry name" value="METHYLTRANSFERASE-LIKE PROTEIN 24"/>
    <property type="match status" value="1"/>
</dbReference>
<name>A0AAV1IIX7_9CHLO</name>
<organism evidence="2 3">
    <name type="scientific">Coccomyxa viridis</name>
    <dbReference type="NCBI Taxonomy" id="1274662"/>
    <lineage>
        <taxon>Eukaryota</taxon>
        <taxon>Viridiplantae</taxon>
        <taxon>Chlorophyta</taxon>
        <taxon>core chlorophytes</taxon>
        <taxon>Trebouxiophyceae</taxon>
        <taxon>Trebouxiophyceae incertae sedis</taxon>
        <taxon>Coccomyxaceae</taxon>
        <taxon>Coccomyxa</taxon>
    </lineage>
</organism>
<feature type="domain" description="Methyltransferase" evidence="1">
    <location>
        <begin position="33"/>
        <end position="259"/>
    </location>
</feature>
<comment type="caution">
    <text evidence="2">The sequence shown here is derived from an EMBL/GenBank/DDBJ whole genome shotgun (WGS) entry which is preliminary data.</text>
</comment>